<dbReference type="InterPro" id="IPR010982">
    <property type="entry name" value="Lambda_DNA-bd_dom_sf"/>
</dbReference>
<dbReference type="SUPFAM" id="SSF53822">
    <property type="entry name" value="Periplasmic binding protein-like I"/>
    <property type="match status" value="1"/>
</dbReference>
<reference evidence="5 6" key="1">
    <citation type="submission" date="2019-07" db="EMBL/GenBank/DDBJ databases">
        <title>Analysis of the biochemical properties, biological activity and biotechnological potential of siderophores and biosurfactants produced by Antarctic psychrotolerant bacteria.</title>
        <authorList>
            <person name="Styczynski M."/>
            <person name="Krucon T."/>
            <person name="Decewicz P."/>
            <person name="Dziewit L."/>
        </authorList>
    </citation>
    <scope>NUCLEOTIDE SEQUENCE [LARGE SCALE GENOMIC DNA]</scope>
    <source>
        <strain evidence="5 6">ANT_H27</strain>
    </source>
</reference>
<dbReference type="OrthoDB" id="37081at2"/>
<sequence>MISARFAPTENQTFQRKRKRFLYPLQPRRRPMKNFKAFEPVTMADIAKLASVHVSTVSRALQEPQKDTFNPTTLRIRGLADELSFQPDATAARLRTGRSQIIGVTVPTLTDPVQATAYEGIDQGAVSSGYTTMVVMSANLERRSHHRADNLIRSRVDGIVIQDTFENDLLPEYLQKRQIPYLLSLRKREEDLYVAIDDLAGGRMAAEHLSAAGHVDVAVISPDTTVSTGRDRVQGFIDGMADHGVHVDSSRIVAAGFDMLSGQRAAEVVLTWSRLPTAIFISNDLTAVGAMFSFRAAGIDVGRDLALIGYNDIDMAQHLPVPLSTIASPLRTLGIQSAKTLLNLIDGCSPTSVDLVPHLVARESTLRWQR</sequence>
<evidence type="ECO:0000256" key="1">
    <source>
        <dbReference type="ARBA" id="ARBA00023015"/>
    </source>
</evidence>
<dbReference type="CDD" id="cd01392">
    <property type="entry name" value="HTH_LacI"/>
    <property type="match status" value="1"/>
</dbReference>
<dbReference type="SUPFAM" id="SSF47413">
    <property type="entry name" value="lambda repressor-like DNA-binding domains"/>
    <property type="match status" value="1"/>
</dbReference>
<dbReference type="PANTHER" id="PTHR30146:SF109">
    <property type="entry name" value="HTH-TYPE TRANSCRIPTIONAL REGULATOR GALS"/>
    <property type="match status" value="1"/>
</dbReference>
<keyword evidence="3" id="KW-0804">Transcription</keyword>
<dbReference type="InterPro" id="IPR000843">
    <property type="entry name" value="HTH_LacI"/>
</dbReference>
<comment type="caution">
    <text evidence="5">The sequence shown here is derived from an EMBL/GenBank/DDBJ whole genome shotgun (WGS) entry which is preliminary data.</text>
</comment>
<dbReference type="Pfam" id="PF00356">
    <property type="entry name" value="LacI"/>
    <property type="match status" value="1"/>
</dbReference>
<gene>
    <name evidence="5" type="ORF">FQ154_18480</name>
</gene>
<dbReference type="GO" id="GO:0003700">
    <property type="term" value="F:DNA-binding transcription factor activity"/>
    <property type="evidence" value="ECO:0007669"/>
    <property type="project" value="TreeGrafter"/>
</dbReference>
<dbReference type="EMBL" id="VOBL01000028">
    <property type="protein sequence ID" value="KAA0973366.1"/>
    <property type="molecule type" value="Genomic_DNA"/>
</dbReference>
<dbReference type="InterPro" id="IPR028082">
    <property type="entry name" value="Peripla_BP_I"/>
</dbReference>
<dbReference type="Gene3D" id="1.10.260.40">
    <property type="entry name" value="lambda repressor-like DNA-binding domains"/>
    <property type="match status" value="1"/>
</dbReference>
<evidence type="ECO:0000313" key="6">
    <source>
        <dbReference type="Proteomes" id="UP000323856"/>
    </source>
</evidence>
<keyword evidence="2" id="KW-0238">DNA-binding</keyword>
<dbReference type="GO" id="GO:0000976">
    <property type="term" value="F:transcription cis-regulatory region binding"/>
    <property type="evidence" value="ECO:0007669"/>
    <property type="project" value="TreeGrafter"/>
</dbReference>
<dbReference type="Pfam" id="PF13377">
    <property type="entry name" value="Peripla_BP_3"/>
    <property type="match status" value="1"/>
</dbReference>
<feature type="domain" description="HTH lacI-type" evidence="4">
    <location>
        <begin position="41"/>
        <end position="96"/>
    </location>
</feature>
<dbReference type="InterPro" id="IPR046335">
    <property type="entry name" value="LacI/GalR-like_sensor"/>
</dbReference>
<proteinExistence type="predicted"/>
<dbReference type="SMART" id="SM00354">
    <property type="entry name" value="HTH_LACI"/>
    <property type="match status" value="1"/>
</dbReference>
<accession>A0A5B0E3X6</accession>
<dbReference type="Proteomes" id="UP000323856">
    <property type="component" value="Unassembled WGS sequence"/>
</dbReference>
<keyword evidence="1" id="KW-0805">Transcription regulation</keyword>
<evidence type="ECO:0000313" key="5">
    <source>
        <dbReference type="EMBL" id="KAA0973366.1"/>
    </source>
</evidence>
<name>A0A5B0E3X6_9MICC</name>
<dbReference type="PANTHER" id="PTHR30146">
    <property type="entry name" value="LACI-RELATED TRANSCRIPTIONAL REPRESSOR"/>
    <property type="match status" value="1"/>
</dbReference>
<dbReference type="Gene3D" id="3.40.50.2300">
    <property type="match status" value="2"/>
</dbReference>
<dbReference type="AlphaFoldDB" id="A0A5B0E3X6"/>
<evidence type="ECO:0000256" key="3">
    <source>
        <dbReference type="ARBA" id="ARBA00023163"/>
    </source>
</evidence>
<organism evidence="5 6">
    <name type="scientific">Paeniglutamicibacter gangotriensis</name>
    <dbReference type="NCBI Taxonomy" id="254787"/>
    <lineage>
        <taxon>Bacteria</taxon>
        <taxon>Bacillati</taxon>
        <taxon>Actinomycetota</taxon>
        <taxon>Actinomycetes</taxon>
        <taxon>Micrococcales</taxon>
        <taxon>Micrococcaceae</taxon>
        <taxon>Paeniglutamicibacter</taxon>
    </lineage>
</organism>
<protein>
    <submittedName>
        <fullName evidence="5">LacI family transcriptional regulator</fullName>
    </submittedName>
</protein>
<evidence type="ECO:0000256" key="2">
    <source>
        <dbReference type="ARBA" id="ARBA00023125"/>
    </source>
</evidence>
<evidence type="ECO:0000259" key="4">
    <source>
        <dbReference type="PROSITE" id="PS50932"/>
    </source>
</evidence>
<dbReference type="PROSITE" id="PS50932">
    <property type="entry name" value="HTH_LACI_2"/>
    <property type="match status" value="1"/>
</dbReference>